<feature type="region of interest" description="Disordered" evidence="1">
    <location>
        <begin position="411"/>
        <end position="453"/>
    </location>
</feature>
<dbReference type="EMBL" id="JAEVFJ010000015">
    <property type="protein sequence ID" value="KAH8100522.1"/>
    <property type="molecule type" value="Genomic_DNA"/>
</dbReference>
<feature type="compositionally biased region" description="Low complexity" evidence="1">
    <location>
        <begin position="140"/>
        <end position="156"/>
    </location>
</feature>
<evidence type="ECO:0000313" key="2">
    <source>
        <dbReference type="EMBL" id="KAH8100522.1"/>
    </source>
</evidence>
<accession>A0A8K0XPN2</accession>
<proteinExistence type="predicted"/>
<feature type="region of interest" description="Disordered" evidence="1">
    <location>
        <begin position="279"/>
        <end position="301"/>
    </location>
</feature>
<evidence type="ECO:0000313" key="3">
    <source>
        <dbReference type="Proteomes" id="UP000813824"/>
    </source>
</evidence>
<evidence type="ECO:0000256" key="1">
    <source>
        <dbReference type="SAM" id="MobiDB-lite"/>
    </source>
</evidence>
<comment type="caution">
    <text evidence="2">The sequence shown here is derived from an EMBL/GenBank/DDBJ whole genome shotgun (WGS) entry which is preliminary data.</text>
</comment>
<organism evidence="2 3">
    <name type="scientific">Cristinia sonorae</name>
    <dbReference type="NCBI Taxonomy" id="1940300"/>
    <lineage>
        <taxon>Eukaryota</taxon>
        <taxon>Fungi</taxon>
        <taxon>Dikarya</taxon>
        <taxon>Basidiomycota</taxon>
        <taxon>Agaricomycotina</taxon>
        <taxon>Agaricomycetes</taxon>
        <taxon>Agaricomycetidae</taxon>
        <taxon>Agaricales</taxon>
        <taxon>Pleurotineae</taxon>
        <taxon>Stephanosporaceae</taxon>
        <taxon>Cristinia</taxon>
    </lineage>
</organism>
<protein>
    <submittedName>
        <fullName evidence="2">Uncharacterized protein</fullName>
    </submittedName>
</protein>
<name>A0A8K0XPN2_9AGAR</name>
<feature type="compositionally biased region" description="Polar residues" evidence="1">
    <location>
        <begin position="285"/>
        <end position="297"/>
    </location>
</feature>
<dbReference type="AlphaFoldDB" id="A0A8K0XPN2"/>
<keyword evidence="3" id="KW-1185">Reference proteome</keyword>
<feature type="region of interest" description="Disordered" evidence="1">
    <location>
        <begin position="345"/>
        <end position="371"/>
    </location>
</feature>
<feature type="compositionally biased region" description="Basic and acidic residues" evidence="1">
    <location>
        <begin position="175"/>
        <end position="194"/>
    </location>
</feature>
<gene>
    <name evidence="2" type="ORF">BXZ70DRAFT_937656</name>
</gene>
<sequence length="524" mass="57658">MSENKSSASSGHKSIAERLQSFGSERRPVWTQDPTPIRIPELGSSYCKGRFASYLMERQPITFDDFKSSLVRAMQDQMPQVVDSIAEVLAKLDSSTYRKSAAMKISKGAVERLPQLLTDVIQSLSIELLRRGKATTLNRTTSYPSPPDSSSETPPSALKQSPPPVPTVLTPDYSRPVEQERRAKVNRTTNDRPDLTPLSMVERLSSVTHSKAELPSGSCEEGGKTAVSLSPRMPELAQSRMDAKEGSSQGSSSKAVPKKERPPMPMPQCVVRHLKELEEERQARENSTPRYNPSASASRLVERGASTMRTEINLPSSIRSKNDKINTSLLSLSSPQRLLDKTRVFTQGPPQKSSPDVVPTDLPTSAQKRPAPVENTIPVRRDLPTPATILPLHKLPEVQLNLLDMPPRPRPVTQVLPYNSTSAIPKTPAETSTSTSQPKHKEGPPVRKKHKPSAVNDTEFLTVPLTKVGPPTRRKRTCRTAAPAPMPRPNLSTHLPIYVRQANLGIGITYRRLPSPPLAIRSPS</sequence>
<feature type="compositionally biased region" description="Polar residues" evidence="1">
    <location>
        <begin position="345"/>
        <end position="354"/>
    </location>
</feature>
<feature type="region of interest" description="Disordered" evidence="1">
    <location>
        <begin position="137"/>
        <end position="266"/>
    </location>
</feature>
<feature type="region of interest" description="Disordered" evidence="1">
    <location>
        <begin position="465"/>
        <end position="489"/>
    </location>
</feature>
<feature type="compositionally biased region" description="Polar residues" evidence="1">
    <location>
        <begin position="416"/>
        <end position="437"/>
    </location>
</feature>
<feature type="compositionally biased region" description="Polar residues" evidence="1">
    <location>
        <begin position="1"/>
        <end position="12"/>
    </location>
</feature>
<feature type="region of interest" description="Disordered" evidence="1">
    <location>
        <begin position="1"/>
        <end position="35"/>
    </location>
</feature>
<dbReference type="Proteomes" id="UP000813824">
    <property type="component" value="Unassembled WGS sequence"/>
</dbReference>
<reference evidence="2" key="1">
    <citation type="journal article" date="2021" name="New Phytol.">
        <title>Evolutionary innovations through gain and loss of genes in the ectomycorrhizal Boletales.</title>
        <authorList>
            <person name="Wu G."/>
            <person name="Miyauchi S."/>
            <person name="Morin E."/>
            <person name="Kuo A."/>
            <person name="Drula E."/>
            <person name="Varga T."/>
            <person name="Kohler A."/>
            <person name="Feng B."/>
            <person name="Cao Y."/>
            <person name="Lipzen A."/>
            <person name="Daum C."/>
            <person name="Hundley H."/>
            <person name="Pangilinan J."/>
            <person name="Johnson J."/>
            <person name="Barry K."/>
            <person name="LaButti K."/>
            <person name="Ng V."/>
            <person name="Ahrendt S."/>
            <person name="Min B."/>
            <person name="Choi I.G."/>
            <person name="Park H."/>
            <person name="Plett J.M."/>
            <person name="Magnuson J."/>
            <person name="Spatafora J.W."/>
            <person name="Nagy L.G."/>
            <person name="Henrissat B."/>
            <person name="Grigoriev I.V."/>
            <person name="Yang Z.L."/>
            <person name="Xu J."/>
            <person name="Martin F.M."/>
        </authorList>
    </citation>
    <scope>NUCLEOTIDE SEQUENCE</scope>
    <source>
        <strain evidence="2">KKN 215</strain>
    </source>
</reference>